<keyword evidence="1" id="KW-0472">Membrane</keyword>
<gene>
    <name evidence="2" type="ORF">GCM10011320_35810</name>
</gene>
<dbReference type="RefSeq" id="WP_188969053.1">
    <property type="nucleotide sequence ID" value="NZ_BMKW01000008.1"/>
</dbReference>
<evidence type="ECO:0000313" key="2">
    <source>
        <dbReference type="EMBL" id="GGJ25273.1"/>
    </source>
</evidence>
<comment type="caution">
    <text evidence="2">The sequence shown here is derived from an EMBL/GenBank/DDBJ whole genome shotgun (WGS) entry which is preliminary data.</text>
</comment>
<organism evidence="2 3">
    <name type="scientific">Neoroseomonas lacus</name>
    <dbReference type="NCBI Taxonomy" id="287609"/>
    <lineage>
        <taxon>Bacteria</taxon>
        <taxon>Pseudomonadati</taxon>
        <taxon>Pseudomonadota</taxon>
        <taxon>Alphaproteobacteria</taxon>
        <taxon>Acetobacterales</taxon>
        <taxon>Acetobacteraceae</taxon>
        <taxon>Neoroseomonas</taxon>
    </lineage>
</organism>
<feature type="transmembrane region" description="Helical" evidence="1">
    <location>
        <begin position="21"/>
        <end position="40"/>
    </location>
</feature>
<proteinExistence type="predicted"/>
<evidence type="ECO:0000256" key="1">
    <source>
        <dbReference type="SAM" id="Phobius"/>
    </source>
</evidence>
<keyword evidence="1" id="KW-0812">Transmembrane</keyword>
<name>A0A917KQL8_9PROT</name>
<keyword evidence="1" id="KW-1133">Transmembrane helix</keyword>
<accession>A0A917KQL8</accession>
<dbReference type="AlphaFoldDB" id="A0A917KQL8"/>
<feature type="transmembrane region" description="Helical" evidence="1">
    <location>
        <begin position="52"/>
        <end position="74"/>
    </location>
</feature>
<keyword evidence="3" id="KW-1185">Reference proteome</keyword>
<dbReference type="EMBL" id="BMKW01000008">
    <property type="protein sequence ID" value="GGJ25273.1"/>
    <property type="molecule type" value="Genomic_DNA"/>
</dbReference>
<sequence length="87" mass="9212">MAIIVATMDLSSTVIGVFRQFKLPYAIGFGLAVLAAGQAREHDLWTPSRSNSFLAGLVLIAAGGAAGYCLDRLLTSGLEKWRQRGGS</sequence>
<reference evidence="2" key="1">
    <citation type="journal article" date="2014" name="Int. J. Syst. Evol. Microbiol.">
        <title>Complete genome sequence of Corynebacterium casei LMG S-19264T (=DSM 44701T), isolated from a smear-ripened cheese.</title>
        <authorList>
            <consortium name="US DOE Joint Genome Institute (JGI-PGF)"/>
            <person name="Walter F."/>
            <person name="Albersmeier A."/>
            <person name="Kalinowski J."/>
            <person name="Ruckert C."/>
        </authorList>
    </citation>
    <scope>NUCLEOTIDE SEQUENCE</scope>
    <source>
        <strain evidence="2">CGMCC 1.3617</strain>
    </source>
</reference>
<dbReference type="Proteomes" id="UP000661507">
    <property type="component" value="Unassembled WGS sequence"/>
</dbReference>
<evidence type="ECO:0000313" key="3">
    <source>
        <dbReference type="Proteomes" id="UP000661507"/>
    </source>
</evidence>
<reference evidence="2" key="2">
    <citation type="submission" date="2020-09" db="EMBL/GenBank/DDBJ databases">
        <authorList>
            <person name="Sun Q."/>
            <person name="Zhou Y."/>
        </authorList>
    </citation>
    <scope>NUCLEOTIDE SEQUENCE</scope>
    <source>
        <strain evidence="2">CGMCC 1.3617</strain>
    </source>
</reference>
<protein>
    <submittedName>
        <fullName evidence="2">Uncharacterized protein</fullName>
    </submittedName>
</protein>